<keyword evidence="3" id="KW-0812">Transmembrane</keyword>
<evidence type="ECO:0000256" key="5">
    <source>
        <dbReference type="ARBA" id="ARBA00023136"/>
    </source>
</evidence>
<dbReference type="GO" id="GO:0061630">
    <property type="term" value="F:ubiquitin protein ligase activity"/>
    <property type="evidence" value="ECO:0007669"/>
    <property type="project" value="InterPro"/>
</dbReference>
<evidence type="ECO:0000256" key="1">
    <source>
        <dbReference type="ARBA" id="ARBA00004141"/>
    </source>
</evidence>
<evidence type="ECO:0000313" key="6">
    <source>
        <dbReference type="Ensembl" id="ENSCLMP00005007873.1"/>
    </source>
</evidence>
<accession>A0A8C2WUA9</accession>
<evidence type="ECO:0000256" key="4">
    <source>
        <dbReference type="ARBA" id="ARBA00022989"/>
    </source>
</evidence>
<dbReference type="GO" id="GO:0016567">
    <property type="term" value="P:protein ubiquitination"/>
    <property type="evidence" value="ECO:0007669"/>
    <property type="project" value="InterPro"/>
</dbReference>
<comment type="similarity">
    <text evidence="2">Belongs to the TMEM129 family.</text>
</comment>
<sequence>MESPEFSFTLAYVVFSVCFVFTPNEFRSAGFTVQNLFSSWLGSEDLGFIQYHVRRTSVTVLVHSALPLGYYLGMCVAAPEKNLGYVHQVSDSWRAFLLLSLCIQLTSWTLVIYWSRHHWHNHPISRALQAHIQPPHAGWGSVASSVNTEFRRIDKFSTGAPGARVIVTDSWVLKVTTYHIHMALQSECHVTVTESRQHQLSPDQASPAQILTLRVDSINPAVRPFDIRLISTEYAELRQKLHAPIRNSPNVVIHQTMSELFLETFRAQVDLNQPYTLPSGQEPITSPSASSVSADPCGVCPVWVDGSPAAKTSKDLRPGCPAESPVLPVEPNSVYWTSVRFTDETKRIQTDCSNICFEPQHGAHGMNHVTFGEIHFEPRSKKRVDISYPDQDMLRLAQRVCFN</sequence>
<dbReference type="CTD" id="92305"/>
<dbReference type="GO" id="GO:0016020">
    <property type="term" value="C:membrane"/>
    <property type="evidence" value="ECO:0007669"/>
    <property type="project" value="UniProtKB-SubCell"/>
</dbReference>
<dbReference type="Ensembl" id="ENSCLMT00005008397.1">
    <property type="protein sequence ID" value="ENSCLMP00005007873.1"/>
    <property type="gene ID" value="ENSCLMG00005004264.1"/>
</dbReference>
<dbReference type="AlphaFoldDB" id="A0A8C2WUA9"/>
<dbReference type="OrthoDB" id="10055027at2759"/>
<dbReference type="InterPro" id="IPR018801">
    <property type="entry name" value="TM129"/>
</dbReference>
<organism evidence="6 7">
    <name type="scientific">Cyclopterus lumpus</name>
    <name type="common">Lumpsucker</name>
    <dbReference type="NCBI Taxonomy" id="8103"/>
    <lineage>
        <taxon>Eukaryota</taxon>
        <taxon>Metazoa</taxon>
        <taxon>Chordata</taxon>
        <taxon>Craniata</taxon>
        <taxon>Vertebrata</taxon>
        <taxon>Euteleostomi</taxon>
        <taxon>Actinopterygii</taxon>
        <taxon>Neopterygii</taxon>
        <taxon>Teleostei</taxon>
        <taxon>Neoteleostei</taxon>
        <taxon>Acanthomorphata</taxon>
        <taxon>Eupercaria</taxon>
        <taxon>Perciformes</taxon>
        <taxon>Cottioidei</taxon>
        <taxon>Cottales</taxon>
        <taxon>Cyclopteridae</taxon>
        <taxon>Cyclopterus</taxon>
    </lineage>
</organism>
<evidence type="ECO:0000256" key="2">
    <source>
        <dbReference type="ARBA" id="ARBA00007332"/>
    </source>
</evidence>
<keyword evidence="5" id="KW-0472">Membrane</keyword>
<dbReference type="RefSeq" id="XP_034399394.1">
    <property type="nucleotide sequence ID" value="XM_034543503.1"/>
</dbReference>
<reference evidence="6" key="1">
    <citation type="submission" date="2025-08" db="UniProtKB">
        <authorList>
            <consortium name="Ensembl"/>
        </authorList>
    </citation>
    <scope>IDENTIFICATION</scope>
</reference>
<dbReference type="GO" id="GO:0005783">
    <property type="term" value="C:endoplasmic reticulum"/>
    <property type="evidence" value="ECO:0007669"/>
    <property type="project" value="TreeGrafter"/>
</dbReference>
<name>A0A8C2WUA9_CYCLU</name>
<protein>
    <submittedName>
        <fullName evidence="6">Transmembrane protein 129, E3 ubiquitin protein ligase</fullName>
    </submittedName>
</protein>
<reference evidence="6" key="2">
    <citation type="submission" date="2025-09" db="UniProtKB">
        <authorList>
            <consortium name="Ensembl"/>
        </authorList>
    </citation>
    <scope>IDENTIFICATION</scope>
</reference>
<dbReference type="Pfam" id="PF10272">
    <property type="entry name" value="Tmpp129"/>
    <property type="match status" value="1"/>
</dbReference>
<dbReference type="KEGG" id="clum:117737495"/>
<dbReference type="GeneTree" id="ENSGT00390000013284"/>
<evidence type="ECO:0000313" key="7">
    <source>
        <dbReference type="Proteomes" id="UP000694565"/>
    </source>
</evidence>
<proteinExistence type="inferred from homology"/>
<dbReference type="PANTHER" id="PTHR31322">
    <property type="entry name" value="E3 UBIQUITIN-PROTEIN LIGASE TM129"/>
    <property type="match status" value="1"/>
</dbReference>
<dbReference type="Proteomes" id="UP000694565">
    <property type="component" value="Unplaced"/>
</dbReference>
<keyword evidence="7" id="KW-1185">Reference proteome</keyword>
<evidence type="ECO:0000256" key="3">
    <source>
        <dbReference type="ARBA" id="ARBA00022692"/>
    </source>
</evidence>
<comment type="subcellular location">
    <subcellularLocation>
        <location evidence="1">Membrane</location>
        <topology evidence="1">Multi-pass membrane protein</topology>
    </subcellularLocation>
</comment>
<gene>
    <name evidence="6" type="primary">tmem129</name>
</gene>
<keyword evidence="4" id="KW-1133">Transmembrane helix</keyword>
<dbReference type="GeneID" id="117737495"/>
<dbReference type="PANTHER" id="PTHR31322:SF2">
    <property type="entry name" value="E3 UBIQUITIN-PROTEIN LIGASE TM129"/>
    <property type="match status" value="1"/>
</dbReference>